<dbReference type="SUPFAM" id="SSF48557">
    <property type="entry name" value="L-aspartase-like"/>
    <property type="match status" value="1"/>
</dbReference>
<dbReference type="CDD" id="cd00332">
    <property type="entry name" value="PAL-HAL"/>
    <property type="match status" value="1"/>
</dbReference>
<dbReference type="InterPro" id="IPR001106">
    <property type="entry name" value="Aromatic_Lyase"/>
</dbReference>
<dbReference type="InterPro" id="IPR024083">
    <property type="entry name" value="Fumarase/histidase_N"/>
</dbReference>
<dbReference type="PANTHER" id="PTHR10362">
    <property type="entry name" value="HISTIDINE AMMONIA-LYASE"/>
    <property type="match status" value="1"/>
</dbReference>
<dbReference type="Gene3D" id="1.10.275.10">
    <property type="entry name" value="Fumarase/aspartase (N-terminal domain)"/>
    <property type="match status" value="1"/>
</dbReference>
<dbReference type="InterPro" id="IPR022313">
    <property type="entry name" value="Phe/His_NH3-lyase_AS"/>
</dbReference>
<evidence type="ECO:0000313" key="1">
    <source>
        <dbReference type="EMBL" id="MFL9925720.1"/>
    </source>
</evidence>
<name>A0ABW9ABF2_9BURK</name>
<reference evidence="1 2" key="1">
    <citation type="journal article" date="2024" name="Chem. Sci.">
        <title>Discovery of megapolipeptins by genome mining of a Burkholderiales bacteria collection.</title>
        <authorList>
            <person name="Paulo B.S."/>
            <person name="Recchia M.J.J."/>
            <person name="Lee S."/>
            <person name="Fergusson C.H."/>
            <person name="Romanowski S.B."/>
            <person name="Hernandez A."/>
            <person name="Krull N."/>
            <person name="Liu D.Y."/>
            <person name="Cavanagh H."/>
            <person name="Bos A."/>
            <person name="Gray C.A."/>
            <person name="Murphy B.T."/>
            <person name="Linington R.G."/>
            <person name="Eustaquio A.S."/>
        </authorList>
    </citation>
    <scope>NUCLEOTIDE SEQUENCE [LARGE SCALE GENOMIC DNA]</scope>
    <source>
        <strain evidence="1 2">RL21-008-BIB-A</strain>
    </source>
</reference>
<sequence length="552" mass="59797">MTNTTISTVTIDGFNLNAQQVVSVARGANGSFAKVALAQSSRDALKQSRDYIEATWMHDEAPMMYSFNTGVGLLKDTRIKVEHIELFQTQLIKAHSAGIGEPFSEEVSRATMLLRANAFASNYSAPRVEVVDRLLAFINAGIHPVMPQKGSVGASGDLAPLSYLAAAIAGFDEAEVMYQGRRMPAPQAIIEADIGPVQFDLKAKDASALINGCTATLAVAVLAAHDARHLLTDACLSLGLTLEAMRAEMSAFDPRIQQARPHAGQIKTAQVVRSLLKGSTRTTHEARAVQLPDELRRTDIPYTARIQDVYSLRCSPQVYGPVFDALDYIDTIVDKEINSATDNPLIFSKDEADGGGFEIISGGNFHGQYLAQAMDLLAMSITDLGSICERRVARLIDPTLSWGLPRNLMSGVRGVNTGYPVVQCSLSSLVMENRTLSMPGSVDSIPAKGNSEDHVSNSTWCARKAATVVANTQYIVGVEMLLAAQALTMTEELLKEFKLGEGTQSAYDEIRRQIPACLEGDRWFHNDIQTAHSFITSGSVRDAVRAKIGQFV</sequence>
<dbReference type="Gene3D" id="1.20.200.10">
    <property type="entry name" value="Fumarase/aspartase (Central domain)"/>
    <property type="match status" value="1"/>
</dbReference>
<protein>
    <submittedName>
        <fullName evidence="1">Aromatic amino acid ammonia-lyase</fullName>
    </submittedName>
</protein>
<dbReference type="PROSITE" id="PS00488">
    <property type="entry name" value="PAL_HISTIDASE"/>
    <property type="match status" value="1"/>
</dbReference>
<dbReference type="RefSeq" id="WP_408158906.1">
    <property type="nucleotide sequence ID" value="NZ_JAQQFM010000006.1"/>
</dbReference>
<organism evidence="1 2">
    <name type="scientific">Herbaspirillum lusitanum</name>
    <dbReference type="NCBI Taxonomy" id="213312"/>
    <lineage>
        <taxon>Bacteria</taxon>
        <taxon>Pseudomonadati</taxon>
        <taxon>Pseudomonadota</taxon>
        <taxon>Betaproteobacteria</taxon>
        <taxon>Burkholderiales</taxon>
        <taxon>Oxalobacteraceae</taxon>
        <taxon>Herbaspirillum</taxon>
    </lineage>
</organism>
<dbReference type="InterPro" id="IPR008948">
    <property type="entry name" value="L-Aspartase-like"/>
</dbReference>
<evidence type="ECO:0000313" key="2">
    <source>
        <dbReference type="Proteomes" id="UP001629246"/>
    </source>
</evidence>
<dbReference type="EMBL" id="JAQQFM010000006">
    <property type="protein sequence ID" value="MFL9925720.1"/>
    <property type="molecule type" value="Genomic_DNA"/>
</dbReference>
<accession>A0ABW9ABF2</accession>
<proteinExistence type="predicted"/>
<comment type="caution">
    <text evidence="1">The sequence shown here is derived from an EMBL/GenBank/DDBJ whole genome shotgun (WGS) entry which is preliminary data.</text>
</comment>
<dbReference type="Pfam" id="PF00221">
    <property type="entry name" value="Lyase_aromatic"/>
    <property type="match status" value="1"/>
</dbReference>
<keyword evidence="2" id="KW-1185">Reference proteome</keyword>
<gene>
    <name evidence="1" type="ORF">PQR62_15675</name>
</gene>
<dbReference type="Proteomes" id="UP001629246">
    <property type="component" value="Unassembled WGS sequence"/>
</dbReference>